<feature type="compositionally biased region" description="Basic and acidic residues" evidence="1">
    <location>
        <begin position="225"/>
        <end position="247"/>
    </location>
</feature>
<evidence type="ECO:0000256" key="1">
    <source>
        <dbReference type="SAM" id="MobiDB-lite"/>
    </source>
</evidence>
<dbReference type="AlphaFoldDB" id="A0A6D2JHS7"/>
<gene>
    <name evidence="2" type="ORF">MERR_LOCUS26631</name>
</gene>
<dbReference type="EMBL" id="CACVBM020001209">
    <property type="protein sequence ID" value="CAA7039396.1"/>
    <property type="molecule type" value="Genomic_DNA"/>
</dbReference>
<dbReference type="PANTHER" id="PTHR33067">
    <property type="entry name" value="RNA-DIRECTED DNA POLYMERASE-RELATED"/>
    <property type="match status" value="1"/>
</dbReference>
<protein>
    <submittedName>
        <fullName evidence="2">Uncharacterized protein</fullName>
    </submittedName>
</protein>
<reference evidence="2" key="1">
    <citation type="submission" date="2020-01" db="EMBL/GenBank/DDBJ databases">
        <authorList>
            <person name="Mishra B."/>
        </authorList>
    </citation>
    <scope>NUCLEOTIDE SEQUENCE [LARGE SCALE GENOMIC DNA]</scope>
</reference>
<proteinExistence type="predicted"/>
<feature type="region of interest" description="Disordered" evidence="1">
    <location>
        <begin position="218"/>
        <end position="247"/>
    </location>
</feature>
<keyword evidence="3" id="KW-1185">Reference proteome</keyword>
<dbReference type="Proteomes" id="UP000467841">
    <property type="component" value="Unassembled WGS sequence"/>
</dbReference>
<evidence type="ECO:0000313" key="2">
    <source>
        <dbReference type="EMBL" id="CAA7039396.1"/>
    </source>
</evidence>
<accession>A0A6D2JHS7</accession>
<sequence>MSLSLAKDLGFKEFKSREVRVEFAVLSGMEPYAILEDVILEIGVRLFPTDFEIMVWKGSKRNQLILGTPFLATAGTVINYLKNHLSLGNIRQYVFFPSINFKSAPSATKLPPEEATLMPKKGDFLPRGTKKSEHYPIPKEKKKPLELKHKDVFKDINSVLLSTFDEYGAEEESDGVSKFYAQMRILTPKDTELKDDHTAREKLERTMKLFPRALVFKGDMGDDLGESKPPQERPNQRMEKLKGSQTL</sequence>
<dbReference type="InterPro" id="IPR021109">
    <property type="entry name" value="Peptidase_aspartic_dom_sf"/>
</dbReference>
<organism evidence="2 3">
    <name type="scientific">Microthlaspi erraticum</name>
    <dbReference type="NCBI Taxonomy" id="1685480"/>
    <lineage>
        <taxon>Eukaryota</taxon>
        <taxon>Viridiplantae</taxon>
        <taxon>Streptophyta</taxon>
        <taxon>Embryophyta</taxon>
        <taxon>Tracheophyta</taxon>
        <taxon>Spermatophyta</taxon>
        <taxon>Magnoliopsida</taxon>
        <taxon>eudicotyledons</taxon>
        <taxon>Gunneridae</taxon>
        <taxon>Pentapetalae</taxon>
        <taxon>rosids</taxon>
        <taxon>malvids</taxon>
        <taxon>Brassicales</taxon>
        <taxon>Brassicaceae</taxon>
        <taxon>Coluteocarpeae</taxon>
        <taxon>Microthlaspi</taxon>
    </lineage>
</organism>
<name>A0A6D2JHS7_9BRAS</name>
<dbReference type="Gene3D" id="2.40.70.10">
    <property type="entry name" value="Acid Proteases"/>
    <property type="match status" value="1"/>
</dbReference>
<evidence type="ECO:0000313" key="3">
    <source>
        <dbReference type="Proteomes" id="UP000467841"/>
    </source>
</evidence>
<comment type="caution">
    <text evidence="2">The sequence shown here is derived from an EMBL/GenBank/DDBJ whole genome shotgun (WGS) entry which is preliminary data.</text>
</comment>
<dbReference type="OrthoDB" id="1744168at2759"/>